<sequence length="141" mass="15551">MVGALPSMAPMEQEIGKGLVMATLSLPEAPIEVDHFLWAGCYVRTILLRKGEIGAGAFIKIPTVVIVSGDCKVVVGDHLEEISGYSVLKGMDGRRQVFSAFDDTYITMFFASNASTVEEAEKEFTDEWQLLTNNREELCQE</sequence>
<organism evidence="1">
    <name type="scientific">Caudovirales sp. ctVfb8</name>
    <dbReference type="NCBI Taxonomy" id="2825766"/>
    <lineage>
        <taxon>Viruses</taxon>
        <taxon>Duplodnaviria</taxon>
        <taxon>Heunggongvirae</taxon>
        <taxon>Uroviricota</taxon>
        <taxon>Caudoviricetes</taxon>
    </lineage>
</organism>
<evidence type="ECO:0000313" key="1">
    <source>
        <dbReference type="EMBL" id="DAG01266.1"/>
    </source>
</evidence>
<name>A0A8S5V3D4_9CAUD</name>
<protein>
    <submittedName>
        <fullName evidence="1">Uncharacterized protein</fullName>
    </submittedName>
</protein>
<reference evidence="1" key="1">
    <citation type="journal article" date="2021" name="Proc. Natl. Acad. Sci. U.S.A.">
        <title>A Catalog of Tens of Thousands of Viruses from Human Metagenomes Reveals Hidden Associations with Chronic Diseases.</title>
        <authorList>
            <person name="Tisza M.J."/>
            <person name="Buck C.B."/>
        </authorList>
    </citation>
    <scope>NUCLEOTIDE SEQUENCE</scope>
    <source>
        <strain evidence="1">CtVfb8</strain>
    </source>
</reference>
<dbReference type="EMBL" id="BK016189">
    <property type="protein sequence ID" value="DAG01266.1"/>
    <property type="molecule type" value="Genomic_DNA"/>
</dbReference>
<proteinExistence type="predicted"/>
<accession>A0A8S5V3D4</accession>